<evidence type="ECO:0000313" key="1">
    <source>
        <dbReference type="EMBL" id="SEG69106.1"/>
    </source>
</evidence>
<sequence>MMTIQTSDEYQAAIERLKELGENPADGPDQDEFFEINAAMVVYETRNHPALTREMASDRD</sequence>
<name>A0A1H6C9R0_9HYPH</name>
<reference evidence="1 2" key="1">
    <citation type="submission" date="2016-10" db="EMBL/GenBank/DDBJ databases">
        <authorList>
            <person name="de Groot N.N."/>
        </authorList>
    </citation>
    <scope>NUCLEOTIDE SEQUENCE [LARGE SCALE GENOMIC DNA]</scope>
    <source>
        <strain evidence="1 2">DSM 26656</strain>
    </source>
</reference>
<protein>
    <recommendedName>
        <fullName evidence="3">HTH-type transcriptional regulator / antitoxin HigA</fullName>
    </recommendedName>
</protein>
<proteinExistence type="predicted"/>
<evidence type="ECO:0008006" key="3">
    <source>
        <dbReference type="Google" id="ProtNLM"/>
    </source>
</evidence>
<gene>
    <name evidence="1" type="ORF">SAMN04488115_109116</name>
</gene>
<dbReference type="EMBL" id="FNUY01000009">
    <property type="protein sequence ID" value="SEG69106.1"/>
    <property type="molecule type" value="Genomic_DNA"/>
</dbReference>
<accession>A0A1H6C9R0</accession>
<dbReference type="Proteomes" id="UP000236743">
    <property type="component" value="Unassembled WGS sequence"/>
</dbReference>
<evidence type="ECO:0000313" key="2">
    <source>
        <dbReference type="Proteomes" id="UP000236743"/>
    </source>
</evidence>
<dbReference type="AlphaFoldDB" id="A0A1H6C9R0"/>
<organism evidence="1 2">
    <name type="scientific">Bosea lathyri</name>
    <dbReference type="NCBI Taxonomy" id="1036778"/>
    <lineage>
        <taxon>Bacteria</taxon>
        <taxon>Pseudomonadati</taxon>
        <taxon>Pseudomonadota</taxon>
        <taxon>Alphaproteobacteria</taxon>
        <taxon>Hyphomicrobiales</taxon>
        <taxon>Boseaceae</taxon>
        <taxon>Bosea</taxon>
    </lineage>
</organism>
<keyword evidence="2" id="KW-1185">Reference proteome</keyword>